<dbReference type="Proteomes" id="UP000272560">
    <property type="component" value="Unassembled WGS sequence"/>
</dbReference>
<dbReference type="InterPro" id="IPR000073">
    <property type="entry name" value="AB_hydrolase_1"/>
</dbReference>
<dbReference type="Gene3D" id="3.40.50.1820">
    <property type="entry name" value="alpha/beta hydrolase"/>
    <property type="match status" value="1"/>
</dbReference>
<dbReference type="AlphaFoldDB" id="A0A3A5M320"/>
<proteinExistence type="predicted"/>
<dbReference type="GO" id="GO:0052689">
    <property type="term" value="F:carboxylic ester hydrolase activity"/>
    <property type="evidence" value="ECO:0007669"/>
    <property type="project" value="TreeGrafter"/>
</dbReference>
<feature type="domain" description="AB hydrolase-1" evidence="2">
    <location>
        <begin position="26"/>
        <end position="108"/>
    </location>
</feature>
<reference evidence="3 4" key="1">
    <citation type="submission" date="2018-09" db="EMBL/GenBank/DDBJ databases">
        <title>Novel species of Arthrobacter.</title>
        <authorList>
            <person name="Liu Q."/>
            <person name="Xin Y.-H."/>
        </authorList>
    </citation>
    <scope>NUCLEOTIDE SEQUENCE [LARGE SCALE GENOMIC DNA]</scope>
    <source>
        <strain evidence="3 4">Hz2</strain>
    </source>
</reference>
<organism evidence="3 4">
    <name type="scientific">Arthrobacter cheniae</name>
    <dbReference type="NCBI Taxonomy" id="1258888"/>
    <lineage>
        <taxon>Bacteria</taxon>
        <taxon>Bacillati</taxon>
        <taxon>Actinomycetota</taxon>
        <taxon>Actinomycetes</taxon>
        <taxon>Micrococcales</taxon>
        <taxon>Micrococcaceae</taxon>
        <taxon>Arthrobacter</taxon>
    </lineage>
</organism>
<dbReference type="PANTHER" id="PTHR46118">
    <property type="entry name" value="PROTEIN ABHD11"/>
    <property type="match status" value="1"/>
</dbReference>
<dbReference type="RefSeq" id="WP_120149104.1">
    <property type="nucleotide sequence ID" value="NZ_QZVT01000005.1"/>
</dbReference>
<evidence type="ECO:0000313" key="4">
    <source>
        <dbReference type="Proteomes" id="UP000272560"/>
    </source>
</evidence>
<keyword evidence="1 3" id="KW-0378">Hydrolase</keyword>
<name>A0A3A5M320_9MICC</name>
<evidence type="ECO:0000313" key="3">
    <source>
        <dbReference type="EMBL" id="RJT79158.1"/>
    </source>
</evidence>
<dbReference type="PANTHER" id="PTHR46118:SF4">
    <property type="entry name" value="PROTEIN ABHD11"/>
    <property type="match status" value="1"/>
</dbReference>
<gene>
    <name evidence="3" type="ORF">D6T63_11095</name>
</gene>
<evidence type="ECO:0000259" key="2">
    <source>
        <dbReference type="Pfam" id="PF00561"/>
    </source>
</evidence>
<dbReference type="Pfam" id="PF00561">
    <property type="entry name" value="Abhydrolase_1"/>
    <property type="match status" value="1"/>
</dbReference>
<keyword evidence="4" id="KW-1185">Reference proteome</keyword>
<dbReference type="SUPFAM" id="SSF53474">
    <property type="entry name" value="alpha/beta-Hydrolases"/>
    <property type="match status" value="1"/>
</dbReference>
<evidence type="ECO:0000256" key="1">
    <source>
        <dbReference type="ARBA" id="ARBA00022801"/>
    </source>
</evidence>
<protein>
    <submittedName>
        <fullName evidence="3">Alpha/beta hydrolase</fullName>
    </submittedName>
</protein>
<comment type="caution">
    <text evidence="3">The sequence shown here is derived from an EMBL/GenBank/DDBJ whole genome shotgun (WGS) entry which is preliminary data.</text>
</comment>
<dbReference type="EMBL" id="QZVT01000005">
    <property type="protein sequence ID" value="RJT79158.1"/>
    <property type="molecule type" value="Genomic_DNA"/>
</dbReference>
<accession>A0A3A5M320</accession>
<dbReference type="OrthoDB" id="63519at2"/>
<dbReference type="InterPro" id="IPR029058">
    <property type="entry name" value="AB_hydrolase_fold"/>
</dbReference>
<sequence length="109" mass="11178">MMNMVRGATTNDGVSVSYRVFQSADPAVVILHGLAGSSTDFLPTAQALAGRRVVLIEQCGHGSRIRAPVEPSRQAVVDDVVHVIGAEGLGVVDLAGQSMGAHAVMLAAA</sequence>